<evidence type="ECO:0000313" key="3">
    <source>
        <dbReference type="Proteomes" id="UP000192266"/>
    </source>
</evidence>
<evidence type="ECO:0000259" key="1">
    <source>
        <dbReference type="Pfam" id="PF14339"/>
    </source>
</evidence>
<dbReference type="SUPFAM" id="SSF63825">
    <property type="entry name" value="YWTD domain"/>
    <property type="match status" value="1"/>
</dbReference>
<accession>A0A1W1UUA1</accession>
<dbReference type="STRING" id="645990.SAMN00120144_3413"/>
<feature type="domain" description="DUF4394" evidence="1">
    <location>
        <begin position="64"/>
        <end position="284"/>
    </location>
</feature>
<keyword evidence="3" id="KW-1185">Reference proteome</keyword>
<name>A0A1W1UUA1_9BACT</name>
<evidence type="ECO:0000313" key="2">
    <source>
        <dbReference type="EMBL" id="SMB84677.1"/>
    </source>
</evidence>
<sequence length="559" mass="57932">MLKPSSLAKWGVAVLLMTSLSSCEDILEQYLPKPTPPPTTPTTPTFPSLGLDIPFYALSGGTRLDAFSTANPATRTGSVSITGLGSGETLLAIDFRPATGQLYGVSSGSRLYVINQNTGVARAIGAGAFTPAVAGNLVGFDFNPTVDRIRLVTATGQNLRLNPETGTIANTDGVLNGAVGATITGAAYTNNTTKAATTVLYDLDPATDQLYRQDPPNDGTLVAVGSLNLNITGDGGFDIDANTGTALGLYAVNGNPTLFAVDLSTGAARPLAQYSTSAAYSGIAIPTQPVVYAAGYITIPGRSTVNYLYTFDPTNTSDPAAANSQTLRLDRNQAVKGLDFRPATGQLYALVTGDGGRFLDGTIFNASTRLYTVDLMTGATTLVADLSMPLASPSTLFFDLSNSYGFDFDPVTDRIRIVVSTSGRNLRVNPTDGTVTVDSNVNPSVPFIGAVAYTNSFAGATSTNLYALGGNKLYLLDPPNAGTLTEIGTIGLSGFSRAQSVNLFDIGGTTNTAYALSVGGNNKNVISSLNLATHTATYLRNLDLAGGPFIYSLAVAPGF</sequence>
<dbReference type="PROSITE" id="PS51257">
    <property type="entry name" value="PROKAR_LIPOPROTEIN"/>
    <property type="match status" value="1"/>
</dbReference>
<feature type="domain" description="DUF4394" evidence="1">
    <location>
        <begin position="312"/>
        <end position="542"/>
    </location>
</feature>
<dbReference type="InterPro" id="IPR025507">
    <property type="entry name" value="DUF4394"/>
</dbReference>
<dbReference type="EMBL" id="FWWW01000040">
    <property type="protein sequence ID" value="SMB84677.1"/>
    <property type="molecule type" value="Genomic_DNA"/>
</dbReference>
<protein>
    <recommendedName>
        <fullName evidence="1">DUF4394 domain-containing protein</fullName>
    </recommendedName>
</protein>
<dbReference type="Proteomes" id="UP000192266">
    <property type="component" value="Unassembled WGS sequence"/>
</dbReference>
<dbReference type="AlphaFoldDB" id="A0A1W1UUA1"/>
<gene>
    <name evidence="2" type="ORF">SAMN00120144_3413</name>
</gene>
<dbReference type="RefSeq" id="WP_084443750.1">
    <property type="nucleotide sequence ID" value="NZ_FWWW01000040.1"/>
</dbReference>
<dbReference type="OrthoDB" id="531718at2"/>
<proteinExistence type="predicted"/>
<organism evidence="2 3">
    <name type="scientific">Hymenobacter roseosalivarius DSM 11622</name>
    <dbReference type="NCBI Taxonomy" id="645990"/>
    <lineage>
        <taxon>Bacteria</taxon>
        <taxon>Pseudomonadati</taxon>
        <taxon>Bacteroidota</taxon>
        <taxon>Cytophagia</taxon>
        <taxon>Cytophagales</taxon>
        <taxon>Hymenobacteraceae</taxon>
        <taxon>Hymenobacter</taxon>
    </lineage>
</organism>
<dbReference type="Pfam" id="PF14339">
    <property type="entry name" value="DUF4394"/>
    <property type="match status" value="2"/>
</dbReference>
<reference evidence="2 3" key="1">
    <citation type="submission" date="2017-04" db="EMBL/GenBank/DDBJ databases">
        <authorList>
            <person name="Afonso C.L."/>
            <person name="Miller P.J."/>
            <person name="Scott M.A."/>
            <person name="Spackman E."/>
            <person name="Goraichik I."/>
            <person name="Dimitrov K.M."/>
            <person name="Suarez D.L."/>
            <person name="Swayne D.E."/>
        </authorList>
    </citation>
    <scope>NUCLEOTIDE SEQUENCE [LARGE SCALE GENOMIC DNA]</scope>
    <source>
        <strain evidence="2 3">DSM 11622</strain>
    </source>
</reference>